<evidence type="ECO:0000313" key="2">
    <source>
        <dbReference type="EMBL" id="TDB68161.1"/>
    </source>
</evidence>
<feature type="transmembrane region" description="Helical" evidence="1">
    <location>
        <begin position="50"/>
        <end position="68"/>
    </location>
</feature>
<keyword evidence="1" id="KW-0472">Membrane</keyword>
<organism evidence="2 3">
    <name type="scientific">Arundinibacter roseus</name>
    <dbReference type="NCBI Taxonomy" id="2070510"/>
    <lineage>
        <taxon>Bacteria</taxon>
        <taxon>Pseudomonadati</taxon>
        <taxon>Bacteroidota</taxon>
        <taxon>Cytophagia</taxon>
        <taxon>Cytophagales</taxon>
        <taxon>Spirosomataceae</taxon>
        <taxon>Arundinibacter</taxon>
    </lineage>
</organism>
<sequence>MTHKITLLLVQTLFFFLAITIFSFFAEVVYMVSKGNSFGASFSTWYATEFVFSKTLLRFAASALYVLFRNRRMLFNRQ</sequence>
<keyword evidence="1" id="KW-0812">Transmembrane</keyword>
<dbReference type="Proteomes" id="UP000295706">
    <property type="component" value="Unassembled WGS sequence"/>
</dbReference>
<reference evidence="2 3" key="1">
    <citation type="submission" date="2019-02" db="EMBL/GenBank/DDBJ databases">
        <title>Arundinibacter roseus gen. nov., sp. nov., a new member of the family Cytophagaceae.</title>
        <authorList>
            <person name="Szuroczki S."/>
            <person name="Khayer B."/>
            <person name="Sproer C."/>
            <person name="Toumi M."/>
            <person name="Szabo A."/>
            <person name="Felfoldi T."/>
            <person name="Schumann P."/>
            <person name="Toth E."/>
        </authorList>
    </citation>
    <scope>NUCLEOTIDE SEQUENCE [LARGE SCALE GENOMIC DNA]</scope>
    <source>
        <strain evidence="2 3">DMA-k-7a</strain>
    </source>
</reference>
<name>A0A4R4KNL5_9BACT</name>
<comment type="caution">
    <text evidence="2">The sequence shown here is derived from an EMBL/GenBank/DDBJ whole genome shotgun (WGS) entry which is preliminary data.</text>
</comment>
<evidence type="ECO:0000313" key="3">
    <source>
        <dbReference type="Proteomes" id="UP000295706"/>
    </source>
</evidence>
<accession>A0A4R4KNL5</accession>
<proteinExistence type="predicted"/>
<gene>
    <name evidence="2" type="ORF">EZE20_04350</name>
</gene>
<dbReference type="EMBL" id="SMJU01000002">
    <property type="protein sequence ID" value="TDB68161.1"/>
    <property type="molecule type" value="Genomic_DNA"/>
</dbReference>
<protein>
    <submittedName>
        <fullName evidence="2">Uncharacterized protein</fullName>
    </submittedName>
</protein>
<keyword evidence="3" id="KW-1185">Reference proteome</keyword>
<dbReference type="AlphaFoldDB" id="A0A4R4KNL5"/>
<keyword evidence="1" id="KW-1133">Transmembrane helix</keyword>
<dbReference type="RefSeq" id="WP_132114862.1">
    <property type="nucleotide sequence ID" value="NZ_SMJU01000002.1"/>
</dbReference>
<evidence type="ECO:0000256" key="1">
    <source>
        <dbReference type="SAM" id="Phobius"/>
    </source>
</evidence>